<sequence>MRTIPAGLKAHLDSGATTVCHAWRVTRRDGTVLGFTEHDHDLVFGGTLFAAATGFAASETQQAAGLSVEASDVAGGFSSAAIREEDLIDGRYDGARVEVFLVNWAAVDEHMLLRVQEIGEVTRTAGDFRAELRSFTHRLGRDQGRLFGRRCDATLGDGRCGVNLASGAYRGTGEILSVADATHLRVGGLSGFAAGFFRYGVLTFTSGRHAGMTVDIDGHVVDGSAVDLVLWLPMARSPEAGDAFAIVAGCDKAFSTCRAKFSNTINFQGFPHIPGSDFAYSYADGETVHDGRALFE</sequence>
<dbReference type="AlphaFoldDB" id="A0A2U2DXZ7"/>
<dbReference type="NCBIfam" id="TIGR02218">
    <property type="entry name" value="phg_TIGR02218"/>
    <property type="match status" value="1"/>
</dbReference>
<dbReference type="OrthoDB" id="1633386at2"/>
<dbReference type="InterPro" id="IPR011928">
    <property type="entry name" value="Phage_phiJL001_Gp84"/>
</dbReference>
<accession>A0A2U2DXZ7</accession>
<dbReference type="EMBL" id="QFBC01000001">
    <property type="protein sequence ID" value="PWE58190.1"/>
    <property type="molecule type" value="Genomic_DNA"/>
</dbReference>
<reference evidence="2 3" key="1">
    <citation type="submission" date="2018-05" db="EMBL/GenBank/DDBJ databases">
        <title>The draft genome of strain NS-104.</title>
        <authorList>
            <person name="Hang P."/>
            <person name="Jiang J."/>
        </authorList>
    </citation>
    <scope>NUCLEOTIDE SEQUENCE [LARGE SCALE GENOMIC DNA]</scope>
    <source>
        <strain evidence="2 3">NS-104</strain>
    </source>
</reference>
<dbReference type="RefSeq" id="WP_109456708.1">
    <property type="nucleotide sequence ID" value="NZ_QFBC01000001.1"/>
</dbReference>
<gene>
    <name evidence="2" type="ORF">DEM27_03150</name>
</gene>
<protein>
    <submittedName>
        <fullName evidence="2">Beta tubulin</fullName>
    </submittedName>
</protein>
<proteinExistence type="predicted"/>
<organism evidence="2 3">
    <name type="scientific">Metarhizobium album</name>
    <dbReference type="NCBI Taxonomy" id="2182425"/>
    <lineage>
        <taxon>Bacteria</taxon>
        <taxon>Pseudomonadati</taxon>
        <taxon>Pseudomonadota</taxon>
        <taxon>Alphaproteobacteria</taxon>
        <taxon>Hyphomicrobiales</taxon>
        <taxon>Rhizobiaceae</taxon>
        <taxon>Metarhizobium</taxon>
    </lineage>
</organism>
<dbReference type="InterPro" id="IPR018964">
    <property type="entry name" value="Phage_phiJL001_Gp84_C"/>
</dbReference>
<dbReference type="Pfam" id="PF09356">
    <property type="entry name" value="Phage_BR0599"/>
    <property type="match status" value="1"/>
</dbReference>
<dbReference type="Pfam" id="PF09931">
    <property type="entry name" value="Phage_phiJL001_Gp84_N"/>
    <property type="match status" value="1"/>
</dbReference>
<evidence type="ECO:0000259" key="1">
    <source>
        <dbReference type="Pfam" id="PF09356"/>
    </source>
</evidence>
<feature type="domain" description="Bacteriophage phiJL001 Gp84 C-terminal" evidence="1">
    <location>
        <begin position="195"/>
        <end position="277"/>
    </location>
</feature>
<evidence type="ECO:0000313" key="3">
    <source>
        <dbReference type="Proteomes" id="UP000245252"/>
    </source>
</evidence>
<keyword evidence="3" id="KW-1185">Reference proteome</keyword>
<dbReference type="Proteomes" id="UP000245252">
    <property type="component" value="Unassembled WGS sequence"/>
</dbReference>
<name>A0A2U2DXZ7_9HYPH</name>
<evidence type="ECO:0000313" key="2">
    <source>
        <dbReference type="EMBL" id="PWE58190.1"/>
    </source>
</evidence>
<comment type="caution">
    <text evidence="2">The sequence shown here is derived from an EMBL/GenBank/DDBJ whole genome shotgun (WGS) entry which is preliminary data.</text>
</comment>